<dbReference type="Proteomes" id="UP000038009">
    <property type="component" value="Unassembled WGS sequence"/>
</dbReference>
<comment type="caution">
    <text evidence="2">The sequence shown here is derived from an EMBL/GenBank/DDBJ whole genome shotgun (WGS) entry which is preliminary data.</text>
</comment>
<sequence>MANVQLSNADNVRCFYAGHSMSLFMNLSRPAAVVAMCADSTVDDVPILLNLILQRVDDAVVSLPTLSRSLIVRPQRERGAGADIVSFTVENGDLLKVSMDLGLCSERSRQLSATHPPLMEHVLVDQLWVINETFTLLFRLRSTPQATWPVLANPQWNEVPRLSPSALPDSPRSSSPRQGISEGGYLLAEDSVARQLSTVRSMTGHTTRPFSPSEPRSLLQRGLFLDQVLFPILRIFFVPELFAKAISTPPLMVWNMSLQVTVERSASRKPRRAAAHKRVSGRERRWQGQTLNLTVEESVVVSGASGEEEAKTPCQFEAIVLSFNADYRYRSGSGGNDGGSDACDVARANRLVVDDFTFNVLVSANNQADVKVEEITRTVYSYCTEHEEMADVLDLDLDDLMEYIYDRYAYMKTTPYFDSLPFLDTVWQAVRLYLINGVTEGESYDVDMYDGALLMDGVLASA</sequence>
<proteinExistence type="predicted"/>
<accession>A0A0N1I4P0</accession>
<keyword evidence="3" id="KW-1185">Reference proteome</keyword>
<dbReference type="AlphaFoldDB" id="A0A0N1I4P0"/>
<dbReference type="VEuPathDB" id="TriTrypDB:Lsey_0189_0130"/>
<reference evidence="2 3" key="1">
    <citation type="journal article" date="2015" name="PLoS Pathog.">
        <title>Leptomonas seymouri: Adaptations to the Dixenous Life Cycle Analyzed by Genome Sequencing, Transcriptome Profiling and Co-infection with Leishmania donovani.</title>
        <authorList>
            <person name="Kraeva N."/>
            <person name="Butenko A."/>
            <person name="Hlavacova J."/>
            <person name="Kostygov A."/>
            <person name="Myskova J."/>
            <person name="Grybchuk D."/>
            <person name="Lestinova T."/>
            <person name="Votypka J."/>
            <person name="Volf P."/>
            <person name="Opperdoes F."/>
            <person name="Flegontov P."/>
            <person name="Lukes J."/>
            <person name="Yurchenko V."/>
        </authorList>
    </citation>
    <scope>NUCLEOTIDE SEQUENCE [LARGE SCALE GENOMIC DNA]</scope>
    <source>
        <strain evidence="2 3">ATCC 30220</strain>
    </source>
</reference>
<evidence type="ECO:0000313" key="2">
    <source>
        <dbReference type="EMBL" id="KPI85414.1"/>
    </source>
</evidence>
<dbReference type="OrthoDB" id="272572at2759"/>
<name>A0A0N1I4P0_LEPSE</name>
<gene>
    <name evidence="2" type="ORF">ABL78_5539</name>
</gene>
<organism evidence="2 3">
    <name type="scientific">Leptomonas seymouri</name>
    <dbReference type="NCBI Taxonomy" id="5684"/>
    <lineage>
        <taxon>Eukaryota</taxon>
        <taxon>Discoba</taxon>
        <taxon>Euglenozoa</taxon>
        <taxon>Kinetoplastea</taxon>
        <taxon>Metakinetoplastina</taxon>
        <taxon>Trypanosomatida</taxon>
        <taxon>Trypanosomatidae</taxon>
        <taxon>Leishmaniinae</taxon>
        <taxon>Leptomonas</taxon>
    </lineage>
</organism>
<evidence type="ECO:0000256" key="1">
    <source>
        <dbReference type="SAM" id="MobiDB-lite"/>
    </source>
</evidence>
<feature type="region of interest" description="Disordered" evidence="1">
    <location>
        <begin position="161"/>
        <end position="180"/>
    </location>
</feature>
<dbReference type="EMBL" id="LJSK01000189">
    <property type="protein sequence ID" value="KPI85414.1"/>
    <property type="molecule type" value="Genomic_DNA"/>
</dbReference>
<protein>
    <submittedName>
        <fullName evidence="2">Uncharacterized protein</fullName>
    </submittedName>
</protein>
<dbReference type="OMA" id="QPYEAIC"/>
<evidence type="ECO:0000313" key="3">
    <source>
        <dbReference type="Proteomes" id="UP000038009"/>
    </source>
</evidence>